<dbReference type="AlphaFoldDB" id="A0A6G0XAL9"/>
<gene>
    <name evidence="3" type="ORF">Ae201684_006783</name>
</gene>
<feature type="region of interest" description="Disordered" evidence="2">
    <location>
        <begin position="52"/>
        <end position="71"/>
    </location>
</feature>
<comment type="caution">
    <text evidence="3">The sequence shown here is derived from an EMBL/GenBank/DDBJ whole genome shotgun (WGS) entry which is preliminary data.</text>
</comment>
<feature type="coiled-coil region" evidence="1">
    <location>
        <begin position="86"/>
        <end position="113"/>
    </location>
</feature>
<dbReference type="EMBL" id="VJMJ01000085">
    <property type="protein sequence ID" value="KAF0736971.1"/>
    <property type="molecule type" value="Genomic_DNA"/>
</dbReference>
<reference evidence="3 4" key="1">
    <citation type="submission" date="2019-07" db="EMBL/GenBank/DDBJ databases">
        <title>Genomics analysis of Aphanomyces spp. identifies a new class of oomycete effector associated with host adaptation.</title>
        <authorList>
            <person name="Gaulin E."/>
        </authorList>
    </citation>
    <scope>NUCLEOTIDE SEQUENCE [LARGE SCALE GENOMIC DNA]</scope>
    <source>
        <strain evidence="3 4">ATCC 201684</strain>
    </source>
</reference>
<evidence type="ECO:0000313" key="3">
    <source>
        <dbReference type="EMBL" id="KAF0736971.1"/>
    </source>
</evidence>
<keyword evidence="4" id="KW-1185">Reference proteome</keyword>
<evidence type="ECO:0000256" key="2">
    <source>
        <dbReference type="SAM" id="MobiDB-lite"/>
    </source>
</evidence>
<organism evidence="3 4">
    <name type="scientific">Aphanomyces euteiches</name>
    <dbReference type="NCBI Taxonomy" id="100861"/>
    <lineage>
        <taxon>Eukaryota</taxon>
        <taxon>Sar</taxon>
        <taxon>Stramenopiles</taxon>
        <taxon>Oomycota</taxon>
        <taxon>Saprolegniomycetes</taxon>
        <taxon>Saprolegniales</taxon>
        <taxon>Verrucalvaceae</taxon>
        <taxon>Aphanomyces</taxon>
    </lineage>
</organism>
<feature type="compositionally biased region" description="Low complexity" evidence="2">
    <location>
        <begin position="52"/>
        <end position="66"/>
    </location>
</feature>
<protein>
    <submittedName>
        <fullName evidence="3">Uncharacterized protein</fullName>
    </submittedName>
</protein>
<evidence type="ECO:0000256" key="1">
    <source>
        <dbReference type="SAM" id="Coils"/>
    </source>
</evidence>
<name>A0A6G0XAL9_9STRA</name>
<proteinExistence type="predicted"/>
<evidence type="ECO:0000313" key="4">
    <source>
        <dbReference type="Proteomes" id="UP000481153"/>
    </source>
</evidence>
<dbReference type="VEuPathDB" id="FungiDB:AeMF1_008729"/>
<accession>A0A6G0XAL9</accession>
<dbReference type="Proteomes" id="UP000481153">
    <property type="component" value="Unassembled WGS sequence"/>
</dbReference>
<keyword evidence="1" id="KW-0175">Coiled coil</keyword>
<sequence>MEQLLIDALDTLPDEDVLARSLDELITEEFEIFHSPASSDSTATTLPAVNSSDALTHSSSSSSPISTEATVGKSAAVLPKTIYLSRKRQRDEIEYLRSKVEELEQHLRVLQHVKAREGADETPWQRKANRVRMAKQAALHENEKLKHELEEQIQFGKALQTLMMNRPKLTVLPTLQSEQWRIHKLFPDPALRRQAIEEIYNKQFQLPDCAMLESELQGGVDCLESFTPRLARSTADLVLCTSYSKVMDMSVDIVSEFAWLMLQRKCKGWKDVYVKVLEKYCSNSIYMRVKKNWADLTIEGNCLYKRFIASDRHVMVSR</sequence>